<dbReference type="STRING" id="411473.RUMCAL_03332"/>
<organism evidence="1 2">
    <name type="scientific">Ruminococcus callidus ATCC 27760</name>
    <dbReference type="NCBI Taxonomy" id="411473"/>
    <lineage>
        <taxon>Bacteria</taxon>
        <taxon>Bacillati</taxon>
        <taxon>Bacillota</taxon>
        <taxon>Clostridia</taxon>
        <taxon>Eubacteriales</taxon>
        <taxon>Oscillospiraceae</taxon>
        <taxon>Ruminococcus</taxon>
    </lineage>
</organism>
<gene>
    <name evidence="1" type="ORF">RUMCAL_03332</name>
</gene>
<name>U2K5B8_9FIRM</name>
<dbReference type="EMBL" id="AWVF01000443">
    <property type="protein sequence ID" value="ERJ87462.1"/>
    <property type="molecule type" value="Genomic_DNA"/>
</dbReference>
<sequence length="51" mass="5807">MQIFRHIAQKSVEKSDYASYAQALLGVSLGTILLICQSDRGEFLCRTYFFS</sequence>
<protein>
    <submittedName>
        <fullName evidence="1">Uncharacterized protein</fullName>
    </submittedName>
</protein>
<evidence type="ECO:0000313" key="1">
    <source>
        <dbReference type="EMBL" id="ERJ87462.1"/>
    </source>
</evidence>
<comment type="caution">
    <text evidence="1">The sequence shown here is derived from an EMBL/GenBank/DDBJ whole genome shotgun (WGS) entry which is preliminary data.</text>
</comment>
<dbReference type="AlphaFoldDB" id="U2K5B8"/>
<proteinExistence type="predicted"/>
<dbReference type="HOGENOM" id="CLU_3103465_0_0_9"/>
<dbReference type="Proteomes" id="UP000016662">
    <property type="component" value="Unassembled WGS sequence"/>
</dbReference>
<reference evidence="1 2" key="1">
    <citation type="submission" date="2013-07" db="EMBL/GenBank/DDBJ databases">
        <authorList>
            <person name="Weinstock G."/>
            <person name="Sodergren E."/>
            <person name="Wylie T."/>
            <person name="Fulton L."/>
            <person name="Fulton R."/>
            <person name="Fronick C."/>
            <person name="O'Laughlin M."/>
            <person name="Godfrey J."/>
            <person name="Miner T."/>
            <person name="Herter B."/>
            <person name="Appelbaum E."/>
            <person name="Cordes M."/>
            <person name="Lek S."/>
            <person name="Wollam A."/>
            <person name="Pepin K.H."/>
            <person name="Palsikar V.B."/>
            <person name="Mitreva M."/>
            <person name="Wilson R.K."/>
        </authorList>
    </citation>
    <scope>NUCLEOTIDE SEQUENCE [LARGE SCALE GENOMIC DNA]</scope>
    <source>
        <strain evidence="1 2">ATCC 27760</strain>
    </source>
</reference>
<keyword evidence="2" id="KW-1185">Reference proteome</keyword>
<evidence type="ECO:0000313" key="2">
    <source>
        <dbReference type="Proteomes" id="UP000016662"/>
    </source>
</evidence>
<accession>U2K5B8</accession>